<sequence length="37" mass="4386">MLINKENPNTDNILFYGYSDNDRSGFYMDLLKELVNK</sequence>
<protein>
    <submittedName>
        <fullName evidence="1">Uncharacterized protein</fullName>
    </submittedName>
</protein>
<proteinExistence type="predicted"/>
<accession>A0A8S5MGN9</accession>
<organism evidence="1">
    <name type="scientific">Podoviridae sp. ctqve24</name>
    <dbReference type="NCBI Taxonomy" id="2826580"/>
    <lineage>
        <taxon>Viruses</taxon>
        <taxon>Duplodnaviria</taxon>
        <taxon>Heunggongvirae</taxon>
        <taxon>Uroviricota</taxon>
        <taxon>Caudoviricetes</taxon>
    </lineage>
</organism>
<reference evidence="1" key="1">
    <citation type="journal article" date="2021" name="Proc. Natl. Acad. Sci. U.S.A.">
        <title>A Catalog of Tens of Thousands of Viruses from Human Metagenomes Reveals Hidden Associations with Chronic Diseases.</title>
        <authorList>
            <person name="Tisza M.J."/>
            <person name="Buck C.B."/>
        </authorList>
    </citation>
    <scope>NUCLEOTIDE SEQUENCE</scope>
    <source>
        <strain evidence="1">Ctqve24</strain>
    </source>
</reference>
<dbReference type="EMBL" id="BK014901">
    <property type="protein sequence ID" value="DAD81410.1"/>
    <property type="molecule type" value="Genomic_DNA"/>
</dbReference>
<name>A0A8S5MGN9_9CAUD</name>
<evidence type="ECO:0000313" key="1">
    <source>
        <dbReference type="EMBL" id="DAD81410.1"/>
    </source>
</evidence>